<dbReference type="GeneID" id="8295997"/>
<dbReference type="InterPro" id="IPR003846">
    <property type="entry name" value="SelO"/>
</dbReference>
<sequence>MNNIQGNNNYMDLRLLCFCTTSNVSSPCLLMNIIFFFLLNPYHQHQLILLPEHLPHHSKMFKRLPKTQSFTSAISQKGFSWVFPTEREEYQFLIANPKAMQDLGLNEEESEDPEFQSIVSGEYYNDKTTYIKENFPKPYSQAYAGWQFGQFAGQLGDGRVINLFEIPKSTPDGQNRNFYELQIKGAGLTPYSRFADGKAVLRSSIREYIISEHLNAIGIPSTRALALTYLPSTLAQRHGAERCAIVARFAESWVRLGTFDLYRWRGDRQGVKLLADYVINELFTINGVKFQNFERIVNTKPELLKDNGVKLEDLTEYDKMYYESIVRNAETTAICQSYGFLNGVLNTDNTSILGLAIDFGPFSIMDKFDPNYTPNSEDHQTRYGYRNVPSAIWWNLTRLGEDLAELIGAGKELLSNPEFEEAVKEEWEDGIIKRATKIIETGGDIYQYAYTKKYVEMFFNRLGLPHELIDAKNPDLQMTDVIQPMLDVLFKIQTDFNLFFLQLQNIDFESGTVNYVEIAEREFLANFEFNTFRHHKEDLLKVISEWLIVYHEMLEKTKQYKTTTPNPAMYNPKFLPRNWILDQVIDQTSSSRGAETSYLEKLQKMSSNPFDESKWGDELKELEKSWLLQGNKGDEFAMLQCGCSS</sequence>
<dbReference type="PANTHER" id="PTHR32057:SF14">
    <property type="entry name" value="PROTEIN ADENYLYLTRANSFERASE SELO, MITOCHONDRIAL"/>
    <property type="match status" value="1"/>
</dbReference>
<dbReference type="eggNOG" id="KOG2542">
    <property type="taxonomic scope" value="Eukaryota"/>
</dbReference>
<evidence type="ECO:0000256" key="3">
    <source>
        <dbReference type="ARBA" id="ARBA00022679"/>
    </source>
</evidence>
<dbReference type="VEuPathDB" id="FungiDB:CTRG_03275"/>
<dbReference type="Proteomes" id="UP000002037">
    <property type="component" value="Unassembled WGS sequence"/>
</dbReference>
<feature type="transmembrane region" description="Helical" evidence="10">
    <location>
        <begin position="15"/>
        <end position="39"/>
    </location>
</feature>
<dbReference type="GO" id="GO:0005739">
    <property type="term" value="C:mitochondrion"/>
    <property type="evidence" value="ECO:0007669"/>
    <property type="project" value="TreeGrafter"/>
</dbReference>
<dbReference type="HAMAP" id="MF_00692">
    <property type="entry name" value="SelO"/>
    <property type="match status" value="1"/>
</dbReference>
<evidence type="ECO:0000256" key="2">
    <source>
        <dbReference type="ARBA" id="ARBA00009747"/>
    </source>
</evidence>
<keyword evidence="12" id="KW-1185">Reference proteome</keyword>
<evidence type="ECO:0000256" key="4">
    <source>
        <dbReference type="ARBA" id="ARBA00022695"/>
    </source>
</evidence>
<comment type="cofactor">
    <cofactor evidence="1">
        <name>Mg(2+)</name>
        <dbReference type="ChEBI" id="CHEBI:18420"/>
    </cofactor>
</comment>
<keyword evidence="10" id="KW-1133">Transmembrane helix</keyword>
<evidence type="ECO:0000256" key="1">
    <source>
        <dbReference type="ARBA" id="ARBA00001946"/>
    </source>
</evidence>
<keyword evidence="5" id="KW-0479">Metal-binding</keyword>
<dbReference type="OrthoDB" id="10254721at2759"/>
<evidence type="ECO:0000313" key="12">
    <source>
        <dbReference type="Proteomes" id="UP000002037"/>
    </source>
</evidence>
<name>C5MB33_CANTT</name>
<dbReference type="EMBL" id="GG692398">
    <property type="protein sequence ID" value="EER32850.1"/>
    <property type="molecule type" value="Genomic_DNA"/>
</dbReference>
<dbReference type="GO" id="GO:0005524">
    <property type="term" value="F:ATP binding"/>
    <property type="evidence" value="ECO:0007669"/>
    <property type="project" value="UniProtKB-KW"/>
</dbReference>
<dbReference type="HOGENOM" id="CLU_010245_2_1_1"/>
<dbReference type="KEGG" id="ctp:CTRG_03275"/>
<gene>
    <name evidence="11" type="ORF">CTRG_03275</name>
</gene>
<evidence type="ECO:0000256" key="6">
    <source>
        <dbReference type="ARBA" id="ARBA00022741"/>
    </source>
</evidence>
<evidence type="ECO:0000256" key="9">
    <source>
        <dbReference type="ARBA" id="ARBA00031547"/>
    </source>
</evidence>
<dbReference type="GO" id="GO:0070733">
    <property type="term" value="F:AMPylase activity"/>
    <property type="evidence" value="ECO:0007669"/>
    <property type="project" value="TreeGrafter"/>
</dbReference>
<dbReference type="Pfam" id="PF02696">
    <property type="entry name" value="SelO"/>
    <property type="match status" value="1"/>
</dbReference>
<evidence type="ECO:0000256" key="10">
    <source>
        <dbReference type="SAM" id="Phobius"/>
    </source>
</evidence>
<keyword evidence="4" id="KW-0548">Nucleotidyltransferase</keyword>
<reference evidence="11 12" key="1">
    <citation type="journal article" date="2009" name="Nature">
        <title>Evolution of pathogenicity and sexual reproduction in eight Candida genomes.</title>
        <authorList>
            <person name="Butler G."/>
            <person name="Rasmussen M.D."/>
            <person name="Lin M.F."/>
            <person name="Santos M.A."/>
            <person name="Sakthikumar S."/>
            <person name="Munro C.A."/>
            <person name="Rheinbay E."/>
            <person name="Grabherr M."/>
            <person name="Forche A."/>
            <person name="Reedy J.L."/>
            <person name="Agrafioti I."/>
            <person name="Arnaud M.B."/>
            <person name="Bates S."/>
            <person name="Brown A.J."/>
            <person name="Brunke S."/>
            <person name="Costanzo M.C."/>
            <person name="Fitzpatrick D.A."/>
            <person name="de Groot P.W."/>
            <person name="Harris D."/>
            <person name="Hoyer L.L."/>
            <person name="Hube B."/>
            <person name="Klis F.M."/>
            <person name="Kodira C."/>
            <person name="Lennard N."/>
            <person name="Logue M.E."/>
            <person name="Martin R."/>
            <person name="Neiman A.M."/>
            <person name="Nikolaou E."/>
            <person name="Quail M.A."/>
            <person name="Quinn J."/>
            <person name="Santos M.C."/>
            <person name="Schmitzberger F.F."/>
            <person name="Sherlock G."/>
            <person name="Shah P."/>
            <person name="Silverstein K.A."/>
            <person name="Skrzypek M.S."/>
            <person name="Soll D."/>
            <person name="Staggs R."/>
            <person name="Stansfield I."/>
            <person name="Stumpf M.P."/>
            <person name="Sudbery P.E."/>
            <person name="Srikantha T."/>
            <person name="Zeng Q."/>
            <person name="Berman J."/>
            <person name="Berriman M."/>
            <person name="Heitman J."/>
            <person name="Gow N.A."/>
            <person name="Lorenz M.C."/>
            <person name="Birren B.W."/>
            <person name="Kellis M."/>
            <person name="Cuomo C.A."/>
        </authorList>
    </citation>
    <scope>NUCLEOTIDE SEQUENCE [LARGE SCALE GENOMIC DNA]</scope>
    <source>
        <strain evidence="12">ATCC MYA-3404 / T1</strain>
    </source>
</reference>
<comment type="similarity">
    <text evidence="2">Belongs to the SELO family.</text>
</comment>
<proteinExistence type="inferred from homology"/>
<protein>
    <recommendedName>
        <fullName evidence="9">Selenoprotein O</fullName>
    </recommendedName>
</protein>
<dbReference type="GO" id="GO:0046872">
    <property type="term" value="F:metal ion binding"/>
    <property type="evidence" value="ECO:0007669"/>
    <property type="project" value="UniProtKB-KW"/>
</dbReference>
<evidence type="ECO:0000313" key="11">
    <source>
        <dbReference type="EMBL" id="EER32850.1"/>
    </source>
</evidence>
<evidence type="ECO:0000256" key="8">
    <source>
        <dbReference type="ARBA" id="ARBA00022842"/>
    </source>
</evidence>
<keyword evidence="3" id="KW-0808">Transferase</keyword>
<dbReference type="RefSeq" id="XP_002548978.1">
    <property type="nucleotide sequence ID" value="XM_002548932.1"/>
</dbReference>
<keyword evidence="10" id="KW-0812">Transmembrane</keyword>
<keyword evidence="8" id="KW-0460">Magnesium</keyword>
<dbReference type="AlphaFoldDB" id="C5MB33"/>
<keyword evidence="10" id="KW-0472">Membrane</keyword>
<evidence type="ECO:0000256" key="7">
    <source>
        <dbReference type="ARBA" id="ARBA00022840"/>
    </source>
</evidence>
<keyword evidence="7" id="KW-0067">ATP-binding</keyword>
<keyword evidence="6" id="KW-0547">Nucleotide-binding</keyword>
<dbReference type="PANTHER" id="PTHR32057">
    <property type="entry name" value="PROTEIN ADENYLYLTRANSFERASE SELO, MITOCHONDRIAL"/>
    <property type="match status" value="1"/>
</dbReference>
<evidence type="ECO:0000256" key="5">
    <source>
        <dbReference type="ARBA" id="ARBA00022723"/>
    </source>
</evidence>
<organism evidence="11 12">
    <name type="scientific">Candida tropicalis (strain ATCC MYA-3404 / T1)</name>
    <name type="common">Yeast</name>
    <dbReference type="NCBI Taxonomy" id="294747"/>
    <lineage>
        <taxon>Eukaryota</taxon>
        <taxon>Fungi</taxon>
        <taxon>Dikarya</taxon>
        <taxon>Ascomycota</taxon>
        <taxon>Saccharomycotina</taxon>
        <taxon>Pichiomycetes</taxon>
        <taxon>Debaryomycetaceae</taxon>
        <taxon>Candida/Lodderomyces clade</taxon>
        <taxon>Candida</taxon>
    </lineage>
</organism>
<accession>C5MB33</accession>